<comment type="similarity">
    <text evidence="1">Belongs to the vitamin-B12 dependent methionine synthase family.</text>
</comment>
<evidence type="ECO:0000313" key="15">
    <source>
        <dbReference type="Proteomes" id="UP001056937"/>
    </source>
</evidence>
<sequence length="874" mass="95403">MATAPDLAADDLPASRAGFVNIGERTNVTGSAAFKKLIMAGDYAKAVEVARAQVENGAQIIDVNMDEGLLDAEQAMTTFLKLIAAEPDIARVPIMVDSSKWEVIEAGLKCVSGKPIVNSISMKEGEAAFLAAARKVMAYGAAVVVMAFDEVGQADTRDRKIEICERAYRLLTGIGFPPEDIIFDPNIFAVATGIDEHRRYAIDFIEATREIRRRCPHAHISGGVSNLSFSFRGNEPVRRAMHSVFLYHAIAAGMDMGIVNAGQLDVYDAIDPTLREACEDVIWDRREDATERLIALAEGFRGTDAAAEKLAEEWRGWPVAKRLEHALVKGLDAHIVADTEEARHGYARPIEVIEGPLMDGMNVVGDLFGAGKMFLPQVVKSARVMKKAVAHLLPFIEAEKSAGQKAKGRIVMATVKGDVHDIGKNIVGVVLACNGYEIIDLGVMVPWSKILEAANENQADMIGLSGLITPSLDEMVTVAAEMARAKMTMPLLIGGATTSKVHTALRIAPVYEGPVVHVLDASRAVGVASTLMSDTQRDEFVRRTAADYEAVRVARAGKGQNDLAPLAEARANAFVAAPDGRAPAPARPGLHVFDDWDLADLRDFIDWTPFFRAWELAGTFPAILDDAVVGESARALWADAQAMLDRIIAEKWLTARGVAGLWRCRRDGDDILLTEQGVRLPMLRQQIRKREGRANMCLADFIAEDEDWIGGFAVTAGHGIDAHSARFRAAHDDYSDILLKALADRLAEAFAERLHAHVRSDLWGYAPGEQLTNEAMIRERYRGIRPAPGYPACPDHSLKPMLFDLLQAEAATGISLTDSFAMLPTAAVSGFYFGHADSQYFGVARIGRDQLEEYAARRCVDLEQAERWLRPNLD</sequence>
<dbReference type="InterPro" id="IPR036594">
    <property type="entry name" value="Meth_synthase_dom"/>
</dbReference>
<organism evidence="14 15">
    <name type="scientific">Sphingomonas morindae</name>
    <dbReference type="NCBI Taxonomy" id="1541170"/>
    <lineage>
        <taxon>Bacteria</taxon>
        <taxon>Pseudomonadati</taxon>
        <taxon>Pseudomonadota</taxon>
        <taxon>Alphaproteobacteria</taxon>
        <taxon>Sphingomonadales</taxon>
        <taxon>Sphingomonadaceae</taxon>
        <taxon>Sphingomonas</taxon>
    </lineage>
</organism>
<dbReference type="Gene3D" id="1.10.288.10">
    <property type="entry name" value="Cobalamin-dependent Methionine Synthase, domain 2"/>
    <property type="match status" value="1"/>
</dbReference>
<feature type="domain" description="AdoMet activation" evidence="11">
    <location>
        <begin position="557"/>
        <end position="874"/>
    </location>
</feature>
<dbReference type="InterPro" id="IPR036724">
    <property type="entry name" value="Cobalamin-bd_sf"/>
</dbReference>
<dbReference type="EC" id="2.1.1.13" evidence="8"/>
<evidence type="ECO:0000256" key="9">
    <source>
        <dbReference type="PROSITE-ProRule" id="PRU00346"/>
    </source>
</evidence>
<dbReference type="SMART" id="SM01018">
    <property type="entry name" value="B12-binding_2"/>
    <property type="match status" value="1"/>
</dbReference>
<dbReference type="Pfam" id="PF02965">
    <property type="entry name" value="Met_synt_B12"/>
    <property type="match status" value="1"/>
</dbReference>
<evidence type="ECO:0000259" key="13">
    <source>
        <dbReference type="PROSITE" id="PS51337"/>
    </source>
</evidence>
<feature type="domain" description="B12-binding N-terminal" evidence="13">
    <location>
        <begin position="310"/>
        <end position="404"/>
    </location>
</feature>
<evidence type="ECO:0000256" key="1">
    <source>
        <dbReference type="ARBA" id="ARBA00010398"/>
    </source>
</evidence>
<dbReference type="Gene3D" id="3.10.196.10">
    <property type="entry name" value="Vitamin B12-dependent methionine synthase, activation domain"/>
    <property type="match status" value="1"/>
</dbReference>
<reference evidence="14" key="1">
    <citation type="journal article" date="2022" name="Toxins">
        <title>Genomic Analysis of Sphingopyxis sp. USTB-05 for Biodegrading Cyanobacterial Hepatotoxins.</title>
        <authorList>
            <person name="Liu C."/>
            <person name="Xu Q."/>
            <person name="Zhao Z."/>
            <person name="Zhang H."/>
            <person name="Liu X."/>
            <person name="Yin C."/>
            <person name="Liu Y."/>
            <person name="Yan H."/>
        </authorList>
    </citation>
    <scope>NUCLEOTIDE SEQUENCE</scope>
    <source>
        <strain evidence="14">NBD5</strain>
    </source>
</reference>
<dbReference type="InterPro" id="IPR033706">
    <property type="entry name" value="Met_synthase_B12-bd"/>
</dbReference>
<dbReference type="GO" id="GO:0032259">
    <property type="term" value="P:methylation"/>
    <property type="evidence" value="ECO:0007669"/>
    <property type="project" value="UniProtKB-KW"/>
</dbReference>
<dbReference type="Pfam" id="PF02607">
    <property type="entry name" value="B12-binding_2"/>
    <property type="match status" value="1"/>
</dbReference>
<evidence type="ECO:0000256" key="2">
    <source>
        <dbReference type="ARBA" id="ARBA00022603"/>
    </source>
</evidence>
<dbReference type="PROSITE" id="PS50972">
    <property type="entry name" value="PTERIN_BINDING"/>
    <property type="match status" value="1"/>
</dbReference>
<dbReference type="RefSeq" id="WP_252165836.1">
    <property type="nucleotide sequence ID" value="NZ_CP084930.1"/>
</dbReference>
<evidence type="ECO:0000256" key="8">
    <source>
        <dbReference type="NCBIfam" id="TIGR02082"/>
    </source>
</evidence>
<protein>
    <recommendedName>
        <fullName evidence="8">Methionine synthase</fullName>
        <ecNumber evidence="8">2.1.1.13</ecNumber>
    </recommendedName>
</protein>
<dbReference type="InterPro" id="IPR011822">
    <property type="entry name" value="MetH"/>
</dbReference>
<evidence type="ECO:0000256" key="6">
    <source>
        <dbReference type="ARBA" id="ARBA00022737"/>
    </source>
</evidence>
<dbReference type="InterPro" id="IPR050554">
    <property type="entry name" value="Met_Synthase/Corrinoid"/>
</dbReference>
<feature type="domain" description="Pterin-binding" evidence="10">
    <location>
        <begin position="19"/>
        <end position="279"/>
    </location>
</feature>
<dbReference type="InterPro" id="IPR011005">
    <property type="entry name" value="Dihydropteroate_synth-like_sf"/>
</dbReference>
<dbReference type="Gene3D" id="3.40.50.280">
    <property type="entry name" value="Cobalamin-binding domain"/>
    <property type="match status" value="1"/>
</dbReference>
<dbReference type="InterPro" id="IPR004223">
    <property type="entry name" value="VitB12-dep_Met_synth_activ_dom"/>
</dbReference>
<dbReference type="InterPro" id="IPR000489">
    <property type="entry name" value="Pterin-binding_dom"/>
</dbReference>
<keyword evidence="5" id="KW-0479">Metal-binding</keyword>
<evidence type="ECO:0000259" key="12">
    <source>
        <dbReference type="PROSITE" id="PS51332"/>
    </source>
</evidence>
<name>A0ABY4X552_9SPHN</name>
<dbReference type="Gene3D" id="3.20.20.20">
    <property type="entry name" value="Dihydropteroate synthase-like"/>
    <property type="match status" value="1"/>
</dbReference>
<dbReference type="SUPFAM" id="SSF52242">
    <property type="entry name" value="Cobalamin (vitamin B12)-binding domain"/>
    <property type="match status" value="1"/>
</dbReference>
<dbReference type="PROSITE" id="PS51337">
    <property type="entry name" value="B12_BINDING_NTER"/>
    <property type="match status" value="1"/>
</dbReference>
<evidence type="ECO:0000259" key="11">
    <source>
        <dbReference type="PROSITE" id="PS50974"/>
    </source>
</evidence>
<keyword evidence="7" id="KW-0170">Cobalt</keyword>
<dbReference type="SUPFAM" id="SSF56507">
    <property type="entry name" value="Methionine synthase activation domain-like"/>
    <property type="match status" value="1"/>
</dbReference>
<dbReference type="SUPFAM" id="SSF51717">
    <property type="entry name" value="Dihydropteroate synthetase-like"/>
    <property type="match status" value="1"/>
</dbReference>
<dbReference type="InterPro" id="IPR037010">
    <property type="entry name" value="VitB12-dep_Met_synth_activ_sf"/>
</dbReference>
<feature type="domain" description="B12-binding" evidence="12">
    <location>
        <begin position="407"/>
        <end position="542"/>
    </location>
</feature>
<dbReference type="Pfam" id="PF02310">
    <property type="entry name" value="B12-binding"/>
    <property type="match status" value="1"/>
</dbReference>
<dbReference type="SUPFAM" id="SSF47644">
    <property type="entry name" value="Methionine synthase domain"/>
    <property type="match status" value="1"/>
</dbReference>
<dbReference type="InterPro" id="IPR006158">
    <property type="entry name" value="Cobalamin-bd"/>
</dbReference>
<keyword evidence="4 9" id="KW-0808">Transferase</keyword>
<dbReference type="GO" id="GO:0008705">
    <property type="term" value="F:methionine synthase activity"/>
    <property type="evidence" value="ECO:0007669"/>
    <property type="project" value="UniProtKB-EC"/>
</dbReference>
<dbReference type="PIRSF" id="PIRSF000381">
    <property type="entry name" value="MetH"/>
    <property type="match status" value="1"/>
</dbReference>
<dbReference type="PANTHER" id="PTHR45833">
    <property type="entry name" value="METHIONINE SYNTHASE"/>
    <property type="match status" value="1"/>
</dbReference>
<evidence type="ECO:0000256" key="7">
    <source>
        <dbReference type="ARBA" id="ARBA00023285"/>
    </source>
</evidence>
<evidence type="ECO:0000259" key="10">
    <source>
        <dbReference type="PROSITE" id="PS50972"/>
    </source>
</evidence>
<keyword evidence="6" id="KW-0677">Repeat</keyword>
<dbReference type="EMBL" id="CP084930">
    <property type="protein sequence ID" value="USI72027.1"/>
    <property type="molecule type" value="Genomic_DNA"/>
</dbReference>
<dbReference type="Gene3D" id="1.10.1240.10">
    <property type="entry name" value="Methionine synthase domain"/>
    <property type="match status" value="1"/>
</dbReference>
<gene>
    <name evidence="14" type="primary">metH</name>
    <name evidence="14" type="ORF">LHA26_12000</name>
</gene>
<dbReference type="PROSITE" id="PS51332">
    <property type="entry name" value="B12_BINDING"/>
    <property type="match status" value="1"/>
</dbReference>
<dbReference type="CDD" id="cd02069">
    <property type="entry name" value="methionine_synthase_B12_BD"/>
    <property type="match status" value="1"/>
</dbReference>
<evidence type="ECO:0000313" key="14">
    <source>
        <dbReference type="EMBL" id="USI72027.1"/>
    </source>
</evidence>
<proteinExistence type="inferred from homology"/>
<evidence type="ECO:0000256" key="4">
    <source>
        <dbReference type="ARBA" id="ARBA00022679"/>
    </source>
</evidence>
<dbReference type="PROSITE" id="PS50974">
    <property type="entry name" value="ADOMET_ACTIVATION"/>
    <property type="match status" value="1"/>
</dbReference>
<dbReference type="NCBIfam" id="TIGR02082">
    <property type="entry name" value="metH"/>
    <property type="match status" value="1"/>
</dbReference>
<dbReference type="Proteomes" id="UP001056937">
    <property type="component" value="Chromosome 1"/>
</dbReference>
<dbReference type="PANTHER" id="PTHR45833:SF1">
    <property type="entry name" value="METHIONINE SYNTHASE"/>
    <property type="match status" value="1"/>
</dbReference>
<evidence type="ECO:0000256" key="5">
    <source>
        <dbReference type="ARBA" id="ARBA00022723"/>
    </source>
</evidence>
<keyword evidence="15" id="KW-1185">Reference proteome</keyword>
<dbReference type="Pfam" id="PF00809">
    <property type="entry name" value="Pterin_bind"/>
    <property type="match status" value="1"/>
</dbReference>
<keyword evidence="2 9" id="KW-0489">Methyltransferase</keyword>
<keyword evidence="3" id="KW-0846">Cobalamin</keyword>
<evidence type="ECO:0000256" key="3">
    <source>
        <dbReference type="ARBA" id="ARBA00022628"/>
    </source>
</evidence>
<dbReference type="InterPro" id="IPR003759">
    <property type="entry name" value="Cbl-bd_cap"/>
</dbReference>
<dbReference type="CDD" id="cd00740">
    <property type="entry name" value="MeTr"/>
    <property type="match status" value="1"/>
</dbReference>
<accession>A0ABY4X552</accession>